<evidence type="ECO:0000313" key="1">
    <source>
        <dbReference type="EMBL" id="KRY27007.1"/>
    </source>
</evidence>
<keyword evidence="2" id="KW-1185">Reference proteome</keyword>
<comment type="caution">
    <text evidence="1">The sequence shown here is derived from an EMBL/GenBank/DDBJ whole genome shotgun (WGS) entry which is preliminary data.</text>
</comment>
<dbReference type="Proteomes" id="UP000054653">
    <property type="component" value="Unassembled WGS sequence"/>
</dbReference>
<dbReference type="EMBL" id="JYDI01001669">
    <property type="protein sequence ID" value="KRY27007.1"/>
    <property type="molecule type" value="Genomic_DNA"/>
</dbReference>
<proteinExistence type="predicted"/>
<evidence type="ECO:0000313" key="2">
    <source>
        <dbReference type="Proteomes" id="UP000054653"/>
    </source>
</evidence>
<gene>
    <name evidence="1" type="ORF">T03_1273</name>
</gene>
<accession>A0A0V1AQE4</accession>
<name>A0A0V1AQE4_TRIBR</name>
<organism evidence="1 2">
    <name type="scientific">Trichinella britovi</name>
    <name type="common">Parasitic roundworm</name>
    <dbReference type="NCBI Taxonomy" id="45882"/>
    <lineage>
        <taxon>Eukaryota</taxon>
        <taxon>Metazoa</taxon>
        <taxon>Ecdysozoa</taxon>
        <taxon>Nematoda</taxon>
        <taxon>Enoplea</taxon>
        <taxon>Dorylaimia</taxon>
        <taxon>Trichinellida</taxon>
        <taxon>Trichinellidae</taxon>
        <taxon>Trichinella</taxon>
    </lineage>
</organism>
<protein>
    <submittedName>
        <fullName evidence="1">Uncharacterized protein</fullName>
    </submittedName>
</protein>
<reference evidence="1 2" key="1">
    <citation type="submission" date="2015-01" db="EMBL/GenBank/DDBJ databases">
        <title>Evolution of Trichinella species and genotypes.</title>
        <authorList>
            <person name="Korhonen P.K."/>
            <person name="Edoardo P."/>
            <person name="Giuseppe L.R."/>
            <person name="Gasser R.B."/>
        </authorList>
    </citation>
    <scope>NUCLEOTIDE SEQUENCE [LARGE SCALE GENOMIC DNA]</scope>
    <source>
        <strain evidence="1">ISS120</strain>
    </source>
</reference>
<sequence length="36" mass="4188">MHTVGSGIWRETLKNEENKKCTLTWNMARNPENLGK</sequence>
<dbReference type="AlphaFoldDB" id="A0A0V1AQE4"/>